<dbReference type="Gramene" id="Zm00001eb158210_T005">
    <property type="protein sequence ID" value="Zm00001eb158210_P005"/>
    <property type="gene ID" value="Zm00001eb158210"/>
</dbReference>
<feature type="compositionally biased region" description="Basic residues" evidence="1">
    <location>
        <begin position="34"/>
        <end position="55"/>
    </location>
</feature>
<dbReference type="AlphaFoldDB" id="A0A804NG19"/>
<evidence type="ECO:0000313" key="2">
    <source>
        <dbReference type="EnsemblPlants" id="Zm00001eb158210_P005"/>
    </source>
</evidence>
<feature type="region of interest" description="Disordered" evidence="1">
    <location>
        <begin position="259"/>
        <end position="280"/>
    </location>
</feature>
<feature type="compositionally biased region" description="Low complexity" evidence="1">
    <location>
        <begin position="201"/>
        <end position="214"/>
    </location>
</feature>
<feature type="compositionally biased region" description="Low complexity" evidence="1">
    <location>
        <begin position="365"/>
        <end position="390"/>
    </location>
</feature>
<evidence type="ECO:0000313" key="3">
    <source>
        <dbReference type="Proteomes" id="UP000007305"/>
    </source>
</evidence>
<feature type="region of interest" description="Disordered" evidence="1">
    <location>
        <begin position="201"/>
        <end position="226"/>
    </location>
</feature>
<gene>
    <name evidence="2" type="primary">LOC103651417</name>
</gene>
<proteinExistence type="predicted"/>
<reference evidence="2" key="3">
    <citation type="submission" date="2021-05" db="UniProtKB">
        <authorList>
            <consortium name="EnsemblPlants"/>
        </authorList>
    </citation>
    <scope>IDENTIFICATION</scope>
    <source>
        <strain evidence="2">cv. B73</strain>
    </source>
</reference>
<dbReference type="OrthoDB" id="630188at2759"/>
<reference evidence="3" key="1">
    <citation type="submission" date="2015-12" db="EMBL/GenBank/DDBJ databases">
        <title>Update maize B73 reference genome by single molecule sequencing technologies.</title>
        <authorList>
            <consortium name="Maize Genome Sequencing Project"/>
            <person name="Ware D."/>
        </authorList>
    </citation>
    <scope>NUCLEOTIDE SEQUENCE [LARGE SCALE GENOMIC DNA]</scope>
    <source>
        <strain evidence="3">cv. B73</strain>
    </source>
</reference>
<feature type="region of interest" description="Disordered" evidence="1">
    <location>
        <begin position="1"/>
        <end position="71"/>
    </location>
</feature>
<keyword evidence="3" id="KW-1185">Reference proteome</keyword>
<name>A0A804NG19_MAIZE</name>
<feature type="compositionally biased region" description="Low complexity" evidence="1">
    <location>
        <begin position="324"/>
        <end position="334"/>
    </location>
</feature>
<organism evidence="2 3">
    <name type="scientific">Zea mays</name>
    <name type="common">Maize</name>
    <dbReference type="NCBI Taxonomy" id="4577"/>
    <lineage>
        <taxon>Eukaryota</taxon>
        <taxon>Viridiplantae</taxon>
        <taxon>Streptophyta</taxon>
        <taxon>Embryophyta</taxon>
        <taxon>Tracheophyta</taxon>
        <taxon>Spermatophyta</taxon>
        <taxon>Magnoliopsida</taxon>
        <taxon>Liliopsida</taxon>
        <taxon>Poales</taxon>
        <taxon>Poaceae</taxon>
        <taxon>PACMAD clade</taxon>
        <taxon>Panicoideae</taxon>
        <taxon>Andropogonodae</taxon>
        <taxon>Andropogoneae</taxon>
        <taxon>Tripsacinae</taxon>
        <taxon>Zea</taxon>
    </lineage>
</organism>
<sequence length="429" mass="46332">VRPRKAQLLAAHSTAPRNGGQAAAPAAATPAPPRRGRRVVATARRRRRGHGHWHARPPAQAREAAQQHAARGRAARPAWWRSRHWHGVVQPVPGQLGVRRHAADVRRGGVPLRGAGVRLPEVWPARQAVPQVPVAPGVLRAPEVQRAGLAEAVEGEEDTVRGGLHQPEPVGVACVHAARGRAGVLQGRLRQGQPRLQRHVPGLRGVGGLLPEHLPGGHRRGVRRPGAQARLHHRRRVARRRRPRLQHVALVDAHRQGPTVGLRPRRRAGDEGHGPAHGLLQGDVHMGQVGRLQRRHLQDQGLLPGHLADPLQRSRLGRGLAELRAADAAGPRAGVPRRPRPGAGRRAGRAGRHVQAGVPARRHAAVAAQAGRPPLGLQRRPPGQRLQPLVPRRRAGHVEPDPLRVAPPGIGPGREKKPHTVYQLAQAID</sequence>
<protein>
    <submittedName>
        <fullName evidence="2">Uncharacterized protein</fullName>
    </submittedName>
</protein>
<evidence type="ECO:0000256" key="1">
    <source>
        <dbReference type="SAM" id="MobiDB-lite"/>
    </source>
</evidence>
<dbReference type="Proteomes" id="UP000007305">
    <property type="component" value="Chromosome 3"/>
</dbReference>
<accession>A0A804NG19</accession>
<reference evidence="2" key="2">
    <citation type="submission" date="2019-07" db="EMBL/GenBank/DDBJ databases">
        <authorList>
            <person name="Seetharam A."/>
            <person name="Woodhouse M."/>
            <person name="Cannon E."/>
        </authorList>
    </citation>
    <scope>NUCLEOTIDE SEQUENCE [LARGE SCALE GENOMIC DNA]</scope>
    <source>
        <strain evidence="2">cv. B73</strain>
    </source>
</reference>
<feature type="compositionally biased region" description="Low complexity" evidence="1">
    <location>
        <begin position="56"/>
        <end position="69"/>
    </location>
</feature>
<feature type="compositionally biased region" description="Low complexity" evidence="1">
    <location>
        <begin position="15"/>
        <end position="29"/>
    </location>
</feature>
<feature type="region of interest" description="Disordered" evidence="1">
    <location>
        <begin position="324"/>
        <end position="422"/>
    </location>
</feature>
<dbReference type="EnsemblPlants" id="Zm00001eb158210_T005">
    <property type="protein sequence ID" value="Zm00001eb158210_P005"/>
    <property type="gene ID" value="Zm00001eb158210"/>
</dbReference>